<comment type="subcellular location">
    <subcellularLocation>
        <location evidence="1">Cell membrane</location>
        <topology evidence="1">Multi-pass membrane protein</topology>
    </subcellularLocation>
</comment>
<dbReference type="InterPro" id="IPR027379">
    <property type="entry name" value="CLS_N"/>
</dbReference>
<organism evidence="8 9">
    <name type="scientific">Aquibacillus rhizosphaerae</name>
    <dbReference type="NCBI Taxonomy" id="3051431"/>
    <lineage>
        <taxon>Bacteria</taxon>
        <taxon>Bacillati</taxon>
        <taxon>Bacillota</taxon>
        <taxon>Bacilli</taxon>
        <taxon>Bacillales</taxon>
        <taxon>Bacillaceae</taxon>
        <taxon>Aquibacillus</taxon>
    </lineage>
</organism>
<evidence type="ECO:0000259" key="7">
    <source>
        <dbReference type="Pfam" id="PF13396"/>
    </source>
</evidence>
<keyword evidence="9" id="KW-1185">Reference proteome</keyword>
<keyword evidence="4 6" id="KW-1133">Transmembrane helix</keyword>
<accession>A0ABT7L9I1</accession>
<evidence type="ECO:0000256" key="2">
    <source>
        <dbReference type="ARBA" id="ARBA00022475"/>
    </source>
</evidence>
<dbReference type="Proteomes" id="UP001235343">
    <property type="component" value="Unassembled WGS sequence"/>
</dbReference>
<dbReference type="EMBL" id="JASTZU010000048">
    <property type="protein sequence ID" value="MDL4841850.1"/>
    <property type="molecule type" value="Genomic_DNA"/>
</dbReference>
<dbReference type="RefSeq" id="WP_285933130.1">
    <property type="nucleotide sequence ID" value="NZ_JASTZU010000048.1"/>
</dbReference>
<evidence type="ECO:0000313" key="9">
    <source>
        <dbReference type="Proteomes" id="UP001235343"/>
    </source>
</evidence>
<evidence type="ECO:0000313" key="8">
    <source>
        <dbReference type="EMBL" id="MDL4841850.1"/>
    </source>
</evidence>
<evidence type="ECO:0000256" key="5">
    <source>
        <dbReference type="ARBA" id="ARBA00023136"/>
    </source>
</evidence>
<evidence type="ECO:0000256" key="1">
    <source>
        <dbReference type="ARBA" id="ARBA00004651"/>
    </source>
</evidence>
<feature type="transmembrane region" description="Helical" evidence="6">
    <location>
        <begin position="7"/>
        <end position="28"/>
    </location>
</feature>
<keyword evidence="3 6" id="KW-0812">Transmembrane</keyword>
<keyword evidence="5 6" id="KW-0472">Membrane</keyword>
<sequence>MELLGIDLAIIAPLLIIEAILAIVAIIAWFKTDETNGPKWLWLLLIIFISIIGPILFFIIGRRQN</sequence>
<reference evidence="8 9" key="1">
    <citation type="submission" date="2023-06" db="EMBL/GenBank/DDBJ databases">
        <title>Aquibacillus rhizosphaerae LR5S19.</title>
        <authorList>
            <person name="Sun J.-Q."/>
        </authorList>
    </citation>
    <scope>NUCLEOTIDE SEQUENCE [LARGE SCALE GENOMIC DNA]</scope>
    <source>
        <strain evidence="8 9">LR5S19</strain>
    </source>
</reference>
<evidence type="ECO:0000256" key="6">
    <source>
        <dbReference type="SAM" id="Phobius"/>
    </source>
</evidence>
<evidence type="ECO:0000256" key="3">
    <source>
        <dbReference type="ARBA" id="ARBA00022692"/>
    </source>
</evidence>
<feature type="domain" description="Cardiolipin synthase N-terminal" evidence="7">
    <location>
        <begin position="20"/>
        <end position="62"/>
    </location>
</feature>
<protein>
    <submittedName>
        <fullName evidence="8">PLDc N-terminal domain-containing protein</fullName>
    </submittedName>
</protein>
<feature type="transmembrane region" description="Helical" evidence="6">
    <location>
        <begin position="40"/>
        <end position="60"/>
    </location>
</feature>
<gene>
    <name evidence="8" type="ORF">QQS35_15525</name>
</gene>
<comment type="caution">
    <text evidence="8">The sequence shown here is derived from an EMBL/GenBank/DDBJ whole genome shotgun (WGS) entry which is preliminary data.</text>
</comment>
<name>A0ABT7L9I1_9BACI</name>
<evidence type="ECO:0000256" key="4">
    <source>
        <dbReference type="ARBA" id="ARBA00022989"/>
    </source>
</evidence>
<proteinExistence type="predicted"/>
<dbReference type="Pfam" id="PF13396">
    <property type="entry name" value="PLDc_N"/>
    <property type="match status" value="1"/>
</dbReference>
<keyword evidence="2" id="KW-1003">Cell membrane</keyword>